<evidence type="ECO:0000256" key="3">
    <source>
        <dbReference type="ARBA" id="ARBA00008034"/>
    </source>
</evidence>
<protein>
    <recommendedName>
        <fullName evidence="12">High-affinity zinc uptake system membrane protein ZnuB</fullName>
    </recommendedName>
</protein>
<proteinExistence type="inferred from homology"/>
<evidence type="ECO:0000256" key="11">
    <source>
        <dbReference type="ARBA" id="ARBA00023136"/>
    </source>
</evidence>
<reference evidence="15 16" key="1">
    <citation type="submission" date="2018-12" db="EMBL/GenBank/DDBJ databases">
        <authorList>
            <person name="Chong R.A."/>
        </authorList>
    </citation>
    <scope>NUCLEOTIDE SEQUENCE [LARGE SCALE GENOMIC DNA]</scope>
    <source>
        <strain evidence="15 16">Ahe</strain>
    </source>
</reference>
<dbReference type="NCBIfam" id="NF007089">
    <property type="entry name" value="PRK09543.1"/>
    <property type="match status" value="1"/>
</dbReference>
<dbReference type="InterPro" id="IPR037294">
    <property type="entry name" value="ABC_BtuC-like"/>
</dbReference>
<dbReference type="CDD" id="cd06550">
    <property type="entry name" value="TM_ABC_iron-siderophores_like"/>
    <property type="match status" value="1"/>
</dbReference>
<evidence type="ECO:0000256" key="14">
    <source>
        <dbReference type="SAM" id="Phobius"/>
    </source>
</evidence>
<dbReference type="PANTHER" id="PTHR30477">
    <property type="entry name" value="ABC-TRANSPORTER METAL-BINDING PROTEIN"/>
    <property type="match status" value="1"/>
</dbReference>
<feature type="transmembrane region" description="Helical" evidence="14">
    <location>
        <begin position="86"/>
        <end position="108"/>
    </location>
</feature>
<sequence length="266" mass="29055">MFELFCLPGWLSGVFLSLAIGPLGCFIVWRRMSSFGDTLSHSSLLGLAISVAFQSNSFYIILGFISLLAIFLAWLEKILPISLETILSIISHSSLALGIVLISLISTSEPINFNNYLFGDLLSVTKSDLITISLGSIIVLIVLIIRWNTILLVTINPELAQIDGINIFYARLTLMLTTALTISIAMKFVGALLITSLLVIPPATAQYFSNSPEKMAIIGILISIFSITGGIILSILLNIPTSPSIVLFASFIYLLSILKNFFYKKL</sequence>
<evidence type="ECO:0000256" key="2">
    <source>
        <dbReference type="ARBA" id="ARBA00004651"/>
    </source>
</evidence>
<keyword evidence="5" id="KW-1003">Cell membrane</keyword>
<dbReference type="SUPFAM" id="SSF81345">
    <property type="entry name" value="ABC transporter involved in vitamin B12 uptake, BtuC"/>
    <property type="match status" value="1"/>
</dbReference>
<evidence type="ECO:0000313" key="16">
    <source>
        <dbReference type="Proteomes" id="UP000298759"/>
    </source>
</evidence>
<comment type="function">
    <text evidence="1">Involved in the high-affinity zinc uptake transport system.</text>
</comment>
<feature type="transmembrane region" description="Helical" evidence="14">
    <location>
        <begin position="12"/>
        <end position="32"/>
    </location>
</feature>
<dbReference type="GO" id="GO:0010043">
    <property type="term" value="P:response to zinc ion"/>
    <property type="evidence" value="ECO:0007669"/>
    <property type="project" value="TreeGrafter"/>
</dbReference>
<feature type="transmembrane region" description="Helical" evidence="14">
    <location>
        <begin position="129"/>
        <end position="147"/>
    </location>
</feature>
<dbReference type="InterPro" id="IPR001626">
    <property type="entry name" value="ABC_TroCD"/>
</dbReference>
<dbReference type="GO" id="GO:0043190">
    <property type="term" value="C:ATP-binding cassette (ABC) transporter complex"/>
    <property type="evidence" value="ECO:0007669"/>
    <property type="project" value="InterPro"/>
</dbReference>
<name>A0A4D6XQ59_9GAMM</name>
<dbReference type="GO" id="GO:0006829">
    <property type="term" value="P:zinc ion transport"/>
    <property type="evidence" value="ECO:0007669"/>
    <property type="project" value="UniProtKB-KW"/>
</dbReference>
<keyword evidence="8" id="KW-0864">Zinc transport</keyword>
<evidence type="ECO:0000256" key="6">
    <source>
        <dbReference type="ARBA" id="ARBA00022692"/>
    </source>
</evidence>
<keyword evidence="9 14" id="KW-1133">Transmembrane helix</keyword>
<feature type="transmembrane region" description="Helical" evidence="14">
    <location>
        <begin position="44"/>
        <end position="74"/>
    </location>
</feature>
<evidence type="ECO:0000256" key="4">
    <source>
        <dbReference type="ARBA" id="ARBA00022448"/>
    </source>
</evidence>
<dbReference type="EMBL" id="CP034894">
    <property type="protein sequence ID" value="QCI17137.1"/>
    <property type="molecule type" value="Genomic_DNA"/>
</dbReference>
<evidence type="ECO:0000256" key="7">
    <source>
        <dbReference type="ARBA" id="ARBA00022833"/>
    </source>
</evidence>
<evidence type="ECO:0000256" key="5">
    <source>
        <dbReference type="ARBA" id="ARBA00022475"/>
    </source>
</evidence>
<dbReference type="PANTHER" id="PTHR30477:SF23">
    <property type="entry name" value="HIGH-AFFINITY ZINC UPTAKE SYSTEM MEMBRANE PROTEIN ZNUB"/>
    <property type="match status" value="1"/>
</dbReference>
<gene>
    <name evidence="15" type="primary">znuB</name>
    <name evidence="15" type="ORF">D9V62_01610</name>
</gene>
<feature type="transmembrane region" description="Helical" evidence="14">
    <location>
        <begin position="245"/>
        <end position="263"/>
    </location>
</feature>
<dbReference type="AlphaFoldDB" id="A0A4D6XQ59"/>
<evidence type="ECO:0000256" key="10">
    <source>
        <dbReference type="ARBA" id="ARBA00023065"/>
    </source>
</evidence>
<keyword evidence="6 13" id="KW-0812">Transmembrane</keyword>
<evidence type="ECO:0000256" key="1">
    <source>
        <dbReference type="ARBA" id="ARBA00002313"/>
    </source>
</evidence>
<dbReference type="GO" id="GO:0055085">
    <property type="term" value="P:transmembrane transport"/>
    <property type="evidence" value="ECO:0007669"/>
    <property type="project" value="InterPro"/>
</dbReference>
<comment type="similarity">
    <text evidence="3 13">Belongs to the ABC-3 integral membrane protein family.</text>
</comment>
<dbReference type="OrthoDB" id="9783937at2"/>
<keyword evidence="7" id="KW-0862">Zinc</keyword>
<evidence type="ECO:0000256" key="12">
    <source>
        <dbReference type="ARBA" id="ARBA00040080"/>
    </source>
</evidence>
<evidence type="ECO:0000313" key="15">
    <source>
        <dbReference type="EMBL" id="QCI17137.1"/>
    </source>
</evidence>
<accession>A0A4D6XQ59</accession>
<dbReference type="Proteomes" id="UP000298759">
    <property type="component" value="Chromosome"/>
</dbReference>
<dbReference type="Gene3D" id="1.10.3470.10">
    <property type="entry name" value="ABC transporter involved in vitamin B12 uptake, BtuC"/>
    <property type="match status" value="1"/>
</dbReference>
<evidence type="ECO:0000256" key="13">
    <source>
        <dbReference type="RuleBase" id="RU003943"/>
    </source>
</evidence>
<reference evidence="15 16" key="2">
    <citation type="submission" date="2019-05" db="EMBL/GenBank/DDBJ databases">
        <title>Genome evolution of the obligate endosymbiont Buchnera aphidicola.</title>
        <authorList>
            <person name="Moran N.A."/>
        </authorList>
    </citation>
    <scope>NUCLEOTIDE SEQUENCE [LARGE SCALE GENOMIC DNA]</scope>
    <source>
        <strain evidence="15 16">Ahe</strain>
    </source>
</reference>
<comment type="subcellular location">
    <subcellularLocation>
        <location evidence="2 13">Cell membrane</location>
        <topology evidence="2 13">Multi-pass membrane protein</topology>
    </subcellularLocation>
</comment>
<keyword evidence="10" id="KW-0406">Ion transport</keyword>
<evidence type="ECO:0000256" key="9">
    <source>
        <dbReference type="ARBA" id="ARBA00022989"/>
    </source>
</evidence>
<keyword evidence="11 14" id="KW-0472">Membrane</keyword>
<dbReference type="RefSeq" id="WP_158340070.1">
    <property type="nucleotide sequence ID" value="NZ_CP034894.1"/>
</dbReference>
<organism evidence="15 16">
    <name type="scientific">Buchnera aphidicola</name>
    <name type="common">Aphis helianthi</name>
    <dbReference type="NCBI Taxonomy" id="2315802"/>
    <lineage>
        <taxon>Bacteria</taxon>
        <taxon>Pseudomonadati</taxon>
        <taxon>Pseudomonadota</taxon>
        <taxon>Gammaproteobacteria</taxon>
        <taxon>Enterobacterales</taxon>
        <taxon>Erwiniaceae</taxon>
        <taxon>Buchnera</taxon>
    </lineage>
</organism>
<dbReference type="Pfam" id="PF00950">
    <property type="entry name" value="ABC-3"/>
    <property type="match status" value="1"/>
</dbReference>
<evidence type="ECO:0000256" key="8">
    <source>
        <dbReference type="ARBA" id="ARBA00022906"/>
    </source>
</evidence>
<feature type="transmembrane region" description="Helical" evidence="14">
    <location>
        <begin position="167"/>
        <end position="194"/>
    </location>
</feature>
<keyword evidence="4 13" id="KW-0813">Transport</keyword>
<feature type="transmembrane region" description="Helical" evidence="14">
    <location>
        <begin position="215"/>
        <end position="239"/>
    </location>
</feature>